<keyword evidence="3" id="KW-1185">Reference proteome</keyword>
<evidence type="ECO:0000313" key="4">
    <source>
        <dbReference type="WBParaSite" id="HPBE_0001191801-mRNA-1"/>
    </source>
</evidence>
<proteinExistence type="predicted"/>
<keyword evidence="1" id="KW-0732">Signal</keyword>
<dbReference type="WBParaSite" id="HPBE_0001191801-mRNA-1">
    <property type="protein sequence ID" value="HPBE_0001191801-mRNA-1"/>
    <property type="gene ID" value="HPBE_0001191801"/>
</dbReference>
<dbReference type="AlphaFoldDB" id="A0A183FUM7"/>
<reference evidence="4" key="2">
    <citation type="submission" date="2019-09" db="UniProtKB">
        <authorList>
            <consortium name="WormBaseParasite"/>
        </authorList>
    </citation>
    <scope>IDENTIFICATION</scope>
</reference>
<gene>
    <name evidence="2" type="ORF">HPBE_LOCUS11919</name>
</gene>
<accession>A0A3P7YPQ3</accession>
<name>A0A183FUM7_HELPZ</name>
<organism evidence="3 4">
    <name type="scientific">Heligmosomoides polygyrus</name>
    <name type="common">Parasitic roundworm</name>
    <dbReference type="NCBI Taxonomy" id="6339"/>
    <lineage>
        <taxon>Eukaryota</taxon>
        <taxon>Metazoa</taxon>
        <taxon>Ecdysozoa</taxon>
        <taxon>Nematoda</taxon>
        <taxon>Chromadorea</taxon>
        <taxon>Rhabditida</taxon>
        <taxon>Rhabditina</taxon>
        <taxon>Rhabditomorpha</taxon>
        <taxon>Strongyloidea</taxon>
        <taxon>Heligmosomidae</taxon>
        <taxon>Heligmosomoides</taxon>
    </lineage>
</organism>
<dbReference type="EMBL" id="UZAH01027283">
    <property type="protein sequence ID" value="VDO90316.1"/>
    <property type="molecule type" value="Genomic_DNA"/>
</dbReference>
<evidence type="ECO:0000313" key="2">
    <source>
        <dbReference type="EMBL" id="VDO90316.1"/>
    </source>
</evidence>
<feature type="chain" id="PRO_5044551657" evidence="1">
    <location>
        <begin position="28"/>
        <end position="420"/>
    </location>
</feature>
<protein>
    <submittedName>
        <fullName evidence="4">C-type lectin domain-containing protein</fullName>
    </submittedName>
</protein>
<dbReference type="Proteomes" id="UP000050761">
    <property type="component" value="Unassembled WGS sequence"/>
</dbReference>
<accession>A0A183FUM7</accession>
<evidence type="ECO:0000313" key="3">
    <source>
        <dbReference type="Proteomes" id="UP000050761"/>
    </source>
</evidence>
<feature type="signal peptide" evidence="1">
    <location>
        <begin position="1"/>
        <end position="27"/>
    </location>
</feature>
<sequence length="420" mass="46476">MLSASKKLDIWLLVAAGLAVLSWTGSGRQYYCDIDGDVLIEDRCFRLRGYGRFFDHVKACGPHHTIHTVESHKALLWVSQLLSVVVNEVWVGNSPDSAKRFGAVLPESGTRSVLKAAARDQLVVKARIGECCADGIEVGGLIYANPNDTKAFLCSRPAGVFVEGIEMMASKVRALDYKVTIGRDGHGDPRAFTVIDAPNVVQDDVFPNGYVASQLDFFDEHEYRRILSEFSGSVLLTTLQQRSKSQTSHPQCAKDAFVETNANDNEVALDASSSHWSEMASDQCLTRQHSMVAITKAGYTEVTKAGHYQIMCTFGSLPNLRVRNGSRLECDRAARFDSQTGQCLCRHPMSDCKLKDTKTYGAHPTEQLELWSSKDPHFQQLTFVADMLQHVENVRAAVVVLSCPAYVDLPMDTYTADDLR</sequence>
<evidence type="ECO:0000256" key="1">
    <source>
        <dbReference type="SAM" id="SignalP"/>
    </source>
</evidence>
<reference evidence="2 3" key="1">
    <citation type="submission" date="2018-11" db="EMBL/GenBank/DDBJ databases">
        <authorList>
            <consortium name="Pathogen Informatics"/>
        </authorList>
    </citation>
    <scope>NUCLEOTIDE SEQUENCE [LARGE SCALE GENOMIC DNA]</scope>
</reference>